<dbReference type="RefSeq" id="WP_017491088.1">
    <property type="nucleotide sequence ID" value="NZ_CAUQAZ010000009.1"/>
</dbReference>
<evidence type="ECO:0000313" key="3">
    <source>
        <dbReference type="EMBL" id="ORJ24168.1"/>
    </source>
</evidence>
<dbReference type="Pfam" id="PF19029">
    <property type="entry name" value="DUF883_C"/>
    <property type="match status" value="1"/>
</dbReference>
<accession>A0A1X0WBK6</accession>
<dbReference type="AlphaFoldDB" id="A0A1X0WBK6"/>
<name>A0A1X0WBK6_9GAMM</name>
<keyword evidence="4" id="KW-1185">Reference proteome</keyword>
<organism evidence="3 4">
    <name type="scientific">Rouxiella badensis</name>
    <dbReference type="NCBI Taxonomy" id="1646377"/>
    <lineage>
        <taxon>Bacteria</taxon>
        <taxon>Pseudomonadati</taxon>
        <taxon>Pseudomonadota</taxon>
        <taxon>Gammaproteobacteria</taxon>
        <taxon>Enterobacterales</taxon>
        <taxon>Yersiniaceae</taxon>
        <taxon>Rouxiella</taxon>
    </lineage>
</organism>
<dbReference type="InterPro" id="IPR036629">
    <property type="entry name" value="YjbJ_sf"/>
</dbReference>
<keyword evidence="1" id="KW-1133">Transmembrane helix</keyword>
<keyword evidence="1" id="KW-0812">Transmembrane</keyword>
<dbReference type="InterPro" id="IPR043605">
    <property type="entry name" value="DUF883_C"/>
</dbReference>
<evidence type="ECO:0000259" key="2">
    <source>
        <dbReference type="Pfam" id="PF19029"/>
    </source>
</evidence>
<dbReference type="SUPFAM" id="SSF69047">
    <property type="entry name" value="Hypothetical protein YjbJ"/>
    <property type="match status" value="1"/>
</dbReference>
<evidence type="ECO:0000256" key="1">
    <source>
        <dbReference type="SAM" id="Phobius"/>
    </source>
</evidence>
<proteinExistence type="predicted"/>
<reference evidence="3 4" key="1">
    <citation type="journal article" date="2017" name="Int. J. Syst. Evol. Microbiol.">
        <title>Rouxiella badensis sp. nov. and Rouxiella silvae sp. nov. isolated from peat bog soil in Germany and emendation of the genus description.</title>
        <authorList>
            <person name="Le Fleche-Mateos A."/>
            <person name="Kugler J.H."/>
            <person name="Hansen S.H."/>
            <person name="Syldatk C."/>
            <person name="Hausmann R."/>
            <person name="Lomprez F."/>
            <person name="Vandenbogaert M."/>
            <person name="Manuguerra J.C."/>
            <person name="Grimont P.A."/>
        </authorList>
    </citation>
    <scope>NUCLEOTIDE SEQUENCE [LARGE SCALE GENOMIC DNA]</scope>
    <source>
        <strain evidence="3 4">DSM 100043</strain>
    </source>
</reference>
<dbReference type="Gene3D" id="1.10.1470.10">
    <property type="entry name" value="YjbJ"/>
    <property type="match status" value="1"/>
</dbReference>
<feature type="transmembrane region" description="Helical" evidence="1">
    <location>
        <begin position="62"/>
        <end position="80"/>
    </location>
</feature>
<keyword evidence="1" id="KW-0472">Membrane</keyword>
<dbReference type="Proteomes" id="UP000192536">
    <property type="component" value="Unassembled WGS sequence"/>
</dbReference>
<comment type="caution">
    <text evidence="3">The sequence shown here is derived from an EMBL/GenBank/DDBJ whole genome shotgun (WGS) entry which is preliminary data.</text>
</comment>
<gene>
    <name evidence="3" type="ORF">BS640_17840</name>
</gene>
<dbReference type="GeneID" id="93566255"/>
<protein>
    <submittedName>
        <fullName evidence="3">CsbD family protein</fullName>
    </submittedName>
</protein>
<evidence type="ECO:0000313" key="4">
    <source>
        <dbReference type="Proteomes" id="UP000192536"/>
    </source>
</evidence>
<dbReference type="EMBL" id="MRWE01000034">
    <property type="protein sequence ID" value="ORJ24168.1"/>
    <property type="molecule type" value="Genomic_DNA"/>
</dbReference>
<dbReference type="STRING" id="1646377.BS640_17840"/>
<sequence length="82" mass="8513">MFNQAQDKVKEVAGAAQEAYGDLTDSPEHQAKGAARKYASQASYVAKDAVSTAVDQVKENPFAGVAVAGAVGILIGYLLGRK</sequence>
<feature type="domain" description="DUF883" evidence="2">
    <location>
        <begin position="55"/>
        <end position="82"/>
    </location>
</feature>